<organism evidence="8">
    <name type="scientific">Pelargonium australe</name>
    <dbReference type="NCBI Taxonomy" id="59866"/>
    <lineage>
        <taxon>Eukaryota</taxon>
        <taxon>Viridiplantae</taxon>
        <taxon>Streptophyta</taxon>
        <taxon>Embryophyta</taxon>
        <taxon>Tracheophyta</taxon>
        <taxon>Spermatophyta</taxon>
        <taxon>Magnoliopsida</taxon>
        <taxon>eudicotyledons</taxon>
        <taxon>Gunneridae</taxon>
        <taxon>Pentapetalae</taxon>
        <taxon>rosids</taxon>
        <taxon>malvids</taxon>
        <taxon>Geraniales</taxon>
        <taxon>Geraniaceae</taxon>
        <taxon>Pelargonium</taxon>
    </lineage>
</organism>
<dbReference type="InterPro" id="IPR007630">
    <property type="entry name" value="RNA_pol_sigma70_r4"/>
</dbReference>
<comment type="similarity">
    <text evidence="1">Belongs to the sigma-70 factor family.</text>
</comment>
<dbReference type="GO" id="GO:0016987">
    <property type="term" value="F:sigma factor activity"/>
    <property type="evidence" value="ECO:0007669"/>
    <property type="project" value="UniProtKB-KW"/>
</dbReference>
<dbReference type="SUPFAM" id="SSF88946">
    <property type="entry name" value="Sigma2 domain of RNA polymerase sigma factors"/>
    <property type="match status" value="1"/>
</dbReference>
<feature type="compositionally biased region" description="Low complexity" evidence="6">
    <location>
        <begin position="24"/>
        <end position="41"/>
    </location>
</feature>
<evidence type="ECO:0000256" key="4">
    <source>
        <dbReference type="ARBA" id="ARBA00023125"/>
    </source>
</evidence>
<dbReference type="InterPro" id="IPR007627">
    <property type="entry name" value="RNA_pol_sigma70_r2"/>
</dbReference>
<feature type="region of interest" description="Disordered" evidence="6">
    <location>
        <begin position="1"/>
        <end position="44"/>
    </location>
</feature>
<keyword evidence="4" id="KW-0238">DNA-binding</keyword>
<evidence type="ECO:0000256" key="2">
    <source>
        <dbReference type="ARBA" id="ARBA00023015"/>
    </source>
</evidence>
<dbReference type="PROSITE" id="PS00716">
    <property type="entry name" value="SIGMA70_2"/>
    <property type="match status" value="1"/>
</dbReference>
<dbReference type="InterPro" id="IPR013324">
    <property type="entry name" value="RNA_pol_sigma_r3/r4-like"/>
</dbReference>
<dbReference type="Pfam" id="PF04545">
    <property type="entry name" value="Sigma70_r4"/>
    <property type="match status" value="1"/>
</dbReference>
<dbReference type="Gene3D" id="1.10.601.10">
    <property type="entry name" value="RNA Polymerase Primary Sigma Factor"/>
    <property type="match status" value="1"/>
</dbReference>
<dbReference type="AlphaFoldDB" id="A0A0G2STV3"/>
<dbReference type="Pfam" id="PF04542">
    <property type="entry name" value="Sigma70_r2"/>
    <property type="match status" value="1"/>
</dbReference>
<evidence type="ECO:0000256" key="3">
    <source>
        <dbReference type="ARBA" id="ARBA00023082"/>
    </source>
</evidence>
<evidence type="ECO:0000256" key="6">
    <source>
        <dbReference type="SAM" id="MobiDB-lite"/>
    </source>
</evidence>
<dbReference type="InterPro" id="IPR007624">
    <property type="entry name" value="RNA_pol_sigma70_r3"/>
</dbReference>
<dbReference type="InterPro" id="IPR050239">
    <property type="entry name" value="Sigma-70_RNA_pol_init_factors"/>
</dbReference>
<dbReference type="GO" id="GO:0003677">
    <property type="term" value="F:DNA binding"/>
    <property type="evidence" value="ECO:0007669"/>
    <property type="project" value="UniProtKB-KW"/>
</dbReference>
<evidence type="ECO:0000313" key="8">
    <source>
        <dbReference type="EMBL" id="AKC88777.1"/>
    </source>
</evidence>
<dbReference type="Gene3D" id="1.20.140.160">
    <property type="match status" value="1"/>
</dbReference>
<name>A0A0G2STV3_9ROSI</name>
<accession>A0A0G2STV3</accession>
<dbReference type="InterPro" id="IPR013325">
    <property type="entry name" value="RNA_pol_sigma_r2"/>
</dbReference>
<dbReference type="Pfam" id="PF04539">
    <property type="entry name" value="Sigma70_r3"/>
    <property type="match status" value="1"/>
</dbReference>
<evidence type="ECO:0000256" key="5">
    <source>
        <dbReference type="ARBA" id="ARBA00023163"/>
    </source>
</evidence>
<evidence type="ECO:0000259" key="7">
    <source>
        <dbReference type="PROSITE" id="PS00716"/>
    </source>
</evidence>
<dbReference type="PANTHER" id="PTHR30603:SF45">
    <property type="entry name" value="RNA POLYMERASE SIGMA FACTOR SIGF, CHLOROPLASTIC"/>
    <property type="match status" value="1"/>
</dbReference>
<proteinExistence type="evidence at transcript level"/>
<dbReference type="PANTHER" id="PTHR30603">
    <property type="entry name" value="RNA POLYMERASE SIGMA FACTOR RPO"/>
    <property type="match status" value="1"/>
</dbReference>
<sequence length="546" mass="62884">MEAARNLLASSPSCPPRTHHRNCASSASPVPAVTSVPTASPNRNLPTSILLQEQCDEYKPLVLEFKEDKASKVKSDKSGMLNGTSGKVKDSVYFEQLDQYFERQLLDGPVLKSKWSTSQTHKNPSLSSTMQSATVNTKKLMDVELSSAIAHAKKALEASKRTTRLDKDLKIFQDSLNHRSLTKLPLEEVITVRSTRLQERRSKKRWVLKLKSVIMKNRSKMAEANRRYRMIMKEEFDPDCYLSYFFATHKAKRLTAEKEVELITQAQVLKKLEKVKSKLKSHFGREPTMSEWAEGVGISYRALQSHIYYSMRSYERLLYANKYLVLHVAKKYINSGVSLHYLFQVGCGGLMKSIDRFKCEYKWRFSTYAYYWIRHEIQKGMYESCTFEPLSRRTHLLLYRIGRAKRLLALDGNHNPTAEELAECVGIKVAKVEWLLLHTGDRISLEETVEKNAYIRIKDDFVDPTTEPEIETRANQHLIEQVNAALETLPPRDSLILRLRYGIGDGIPRSLANIGERLGITRERVRQLEKKAKERIRKCLDSQEMN</sequence>
<reference evidence="8" key="1">
    <citation type="journal article" date="2015" name="Plant Cell">
        <title>Coordinated rates of evolution between interacting plastid and nuclear genes in Geraniaceae.</title>
        <authorList>
            <person name="Zhang J."/>
            <person name="Ruhlman T.A."/>
            <person name="Sabir J."/>
            <person name="Blazier J.C."/>
            <person name="Jansen R.K."/>
        </authorList>
    </citation>
    <scope>NUCLEOTIDE SEQUENCE</scope>
</reference>
<protein>
    <submittedName>
        <fullName evidence="8">Sigma factor</fullName>
    </submittedName>
</protein>
<evidence type="ECO:0000256" key="1">
    <source>
        <dbReference type="ARBA" id="ARBA00007788"/>
    </source>
</evidence>
<dbReference type="GO" id="GO:0006352">
    <property type="term" value="P:DNA-templated transcription initiation"/>
    <property type="evidence" value="ECO:0007669"/>
    <property type="project" value="InterPro"/>
</dbReference>
<gene>
    <name evidence="8" type="primary">sig6</name>
</gene>
<feature type="domain" description="RNA polymerase sigma-70" evidence="7">
    <location>
        <begin position="510"/>
        <end position="536"/>
    </location>
</feature>
<keyword evidence="5" id="KW-0804">Transcription</keyword>
<dbReference type="PRINTS" id="PR00046">
    <property type="entry name" value="SIGMA70FCT"/>
</dbReference>
<dbReference type="GO" id="GO:0071482">
    <property type="term" value="P:cellular response to light stimulus"/>
    <property type="evidence" value="ECO:0007669"/>
    <property type="project" value="UniProtKB-ARBA"/>
</dbReference>
<keyword evidence="2" id="KW-0805">Transcription regulation</keyword>
<dbReference type="CDD" id="cd06171">
    <property type="entry name" value="Sigma70_r4"/>
    <property type="match status" value="1"/>
</dbReference>
<dbReference type="NCBIfam" id="TIGR02937">
    <property type="entry name" value="sigma70-ECF"/>
    <property type="match status" value="1"/>
</dbReference>
<dbReference type="InterPro" id="IPR014284">
    <property type="entry name" value="RNA_pol_sigma-70_dom"/>
</dbReference>
<dbReference type="EMBL" id="KJ917008">
    <property type="protein sequence ID" value="AKC88777.1"/>
    <property type="molecule type" value="mRNA"/>
</dbReference>
<dbReference type="InterPro" id="IPR000943">
    <property type="entry name" value="RNA_pol_sigma70"/>
</dbReference>
<dbReference type="SUPFAM" id="SSF88659">
    <property type="entry name" value="Sigma3 and sigma4 domains of RNA polymerase sigma factors"/>
    <property type="match status" value="2"/>
</dbReference>
<keyword evidence="3" id="KW-0731">Sigma factor</keyword>